<organism evidence="8 9">
    <name type="scientific">Roseateles flavus</name>
    <dbReference type="NCBI Taxonomy" id="3149041"/>
    <lineage>
        <taxon>Bacteria</taxon>
        <taxon>Pseudomonadati</taxon>
        <taxon>Pseudomonadota</taxon>
        <taxon>Betaproteobacteria</taxon>
        <taxon>Burkholderiales</taxon>
        <taxon>Sphaerotilaceae</taxon>
        <taxon>Roseateles</taxon>
    </lineage>
</organism>
<evidence type="ECO:0000256" key="1">
    <source>
        <dbReference type="ARBA" id="ARBA00004651"/>
    </source>
</evidence>
<keyword evidence="4 7" id="KW-1133">Transmembrane helix</keyword>
<feature type="region of interest" description="Disordered" evidence="6">
    <location>
        <begin position="336"/>
        <end position="383"/>
    </location>
</feature>
<dbReference type="InterPro" id="IPR001851">
    <property type="entry name" value="ABC_transp_permease"/>
</dbReference>
<dbReference type="Proteomes" id="UP001462640">
    <property type="component" value="Unassembled WGS sequence"/>
</dbReference>
<feature type="transmembrane region" description="Helical" evidence="7">
    <location>
        <begin position="230"/>
        <end position="256"/>
    </location>
</feature>
<evidence type="ECO:0000256" key="3">
    <source>
        <dbReference type="ARBA" id="ARBA00022692"/>
    </source>
</evidence>
<reference evidence="8 9" key="1">
    <citation type="submission" date="2024-05" db="EMBL/GenBank/DDBJ databases">
        <title>Roseateles sp. 2.12 16S ribosomal RNA gene Genome sequencing and assembly.</title>
        <authorList>
            <person name="Woo H."/>
        </authorList>
    </citation>
    <scope>NUCLEOTIDE SEQUENCE [LARGE SCALE GENOMIC DNA]</scope>
    <source>
        <strain evidence="8 9">2.12</strain>
    </source>
</reference>
<feature type="transmembrane region" description="Helical" evidence="7">
    <location>
        <begin position="128"/>
        <end position="146"/>
    </location>
</feature>
<evidence type="ECO:0000256" key="7">
    <source>
        <dbReference type="SAM" id="Phobius"/>
    </source>
</evidence>
<keyword evidence="9" id="KW-1185">Reference proteome</keyword>
<dbReference type="Pfam" id="PF02653">
    <property type="entry name" value="BPD_transp_2"/>
    <property type="match status" value="1"/>
</dbReference>
<keyword evidence="5 7" id="KW-0472">Membrane</keyword>
<feature type="transmembrane region" description="Helical" evidence="7">
    <location>
        <begin position="24"/>
        <end position="42"/>
    </location>
</feature>
<feature type="transmembrane region" description="Helical" evidence="7">
    <location>
        <begin position="304"/>
        <end position="328"/>
    </location>
</feature>
<protein>
    <submittedName>
        <fullName evidence="8">Branched-chain amino acid ABC transporter permease</fullName>
    </submittedName>
</protein>
<keyword evidence="3 7" id="KW-0812">Transmembrane</keyword>
<feature type="transmembrane region" description="Helical" evidence="7">
    <location>
        <begin position="181"/>
        <end position="201"/>
    </location>
</feature>
<evidence type="ECO:0000256" key="2">
    <source>
        <dbReference type="ARBA" id="ARBA00022475"/>
    </source>
</evidence>
<evidence type="ECO:0000256" key="4">
    <source>
        <dbReference type="ARBA" id="ARBA00022989"/>
    </source>
</evidence>
<feature type="compositionally biased region" description="Low complexity" evidence="6">
    <location>
        <begin position="343"/>
        <end position="373"/>
    </location>
</feature>
<dbReference type="InterPro" id="IPR043428">
    <property type="entry name" value="LivM-like"/>
</dbReference>
<evidence type="ECO:0000313" key="9">
    <source>
        <dbReference type="Proteomes" id="UP001462640"/>
    </source>
</evidence>
<keyword evidence="2" id="KW-1003">Cell membrane</keyword>
<dbReference type="PANTHER" id="PTHR30482:SF17">
    <property type="entry name" value="ABC TRANSPORTER ATP-BINDING PROTEIN"/>
    <property type="match status" value="1"/>
</dbReference>
<sequence length="383" mass="40974">MRHRFHAMATLLRQPRVTPAEKRSLLVGALLALALAGIPWLLSPYATTALRDALILAIFAVSYDLLWGKAMVLTLGHAVFFGIGAYGVAIATTQLEWNWLQGVSLGMGAAVLLAASVGYLLLYAGVRLHFFAIITMAVLLITRQLATSWQSVTGGDVGILGIPGIRIELPGWTLELSDERASYLLALVCLALVLLLVWSLVRTRYGLVLAAIGMNEFRAKHCGFDTSWHLVFVFTLSAALAAFSGALYAGTAGVVAPDLFSILMSTEVILWVAVGGRGTLIGPVIAAVFFTRVQQEVSSFSTDLWPLILGVLFLVSVLALPQGFVGLLKARRNARAREEHNQTAHQAVQQTAQQESSHPAASQPAAPPDAAVQDKVASAGVER</sequence>
<accession>A0ABV0GCL3</accession>
<evidence type="ECO:0000313" key="8">
    <source>
        <dbReference type="EMBL" id="MEO3712778.1"/>
    </source>
</evidence>
<name>A0ABV0GCL3_9BURK</name>
<gene>
    <name evidence="8" type="ORF">ABDJ40_08350</name>
</gene>
<dbReference type="CDD" id="cd06581">
    <property type="entry name" value="TM_PBP1_LivM_like"/>
    <property type="match status" value="1"/>
</dbReference>
<feature type="transmembrane region" description="Helical" evidence="7">
    <location>
        <begin position="268"/>
        <end position="292"/>
    </location>
</feature>
<comment type="caution">
    <text evidence="8">The sequence shown here is derived from an EMBL/GenBank/DDBJ whole genome shotgun (WGS) entry which is preliminary data.</text>
</comment>
<dbReference type="RefSeq" id="WP_347608703.1">
    <property type="nucleotide sequence ID" value="NZ_JBDPZC010000003.1"/>
</dbReference>
<evidence type="ECO:0000256" key="5">
    <source>
        <dbReference type="ARBA" id="ARBA00023136"/>
    </source>
</evidence>
<dbReference type="EMBL" id="JBDPZC010000003">
    <property type="protein sequence ID" value="MEO3712778.1"/>
    <property type="molecule type" value="Genomic_DNA"/>
</dbReference>
<comment type="subcellular location">
    <subcellularLocation>
        <location evidence="1">Cell membrane</location>
        <topology evidence="1">Multi-pass membrane protein</topology>
    </subcellularLocation>
</comment>
<evidence type="ECO:0000256" key="6">
    <source>
        <dbReference type="SAM" id="MobiDB-lite"/>
    </source>
</evidence>
<proteinExistence type="predicted"/>
<feature type="transmembrane region" description="Helical" evidence="7">
    <location>
        <begin position="99"/>
        <end position="121"/>
    </location>
</feature>
<feature type="transmembrane region" description="Helical" evidence="7">
    <location>
        <begin position="73"/>
        <end position="93"/>
    </location>
</feature>
<dbReference type="PANTHER" id="PTHR30482">
    <property type="entry name" value="HIGH-AFFINITY BRANCHED-CHAIN AMINO ACID TRANSPORT SYSTEM PERMEASE"/>
    <property type="match status" value="1"/>
</dbReference>